<name>A0A9D2FXT8_9BACT</name>
<protein>
    <submittedName>
        <fullName evidence="2">Phage holin family protein</fullName>
    </submittedName>
</protein>
<dbReference type="Proteomes" id="UP000824055">
    <property type="component" value="Unassembled WGS sequence"/>
</dbReference>
<feature type="transmembrane region" description="Helical" evidence="1">
    <location>
        <begin position="40"/>
        <end position="69"/>
    </location>
</feature>
<dbReference type="EMBL" id="DXBE01000009">
    <property type="protein sequence ID" value="HIZ68425.1"/>
    <property type="molecule type" value="Genomic_DNA"/>
</dbReference>
<dbReference type="InterPro" id="IPR009937">
    <property type="entry name" value="Phage_holin_3_6"/>
</dbReference>
<proteinExistence type="predicted"/>
<sequence length="116" mass="13105">MLSSDKNIETIEQLVKLLKHYIGLRSEYLKFDVSERIIRVLTGLAVLLVAFILIAIMLIYLSFAIAFALAPYTGAGTAFCLVTGFYLLILLLFLGFRHQLVEKPLVRFLVSVLLKK</sequence>
<keyword evidence="1" id="KW-0472">Membrane</keyword>
<feature type="transmembrane region" description="Helical" evidence="1">
    <location>
        <begin position="75"/>
        <end position="96"/>
    </location>
</feature>
<gene>
    <name evidence="2" type="ORF">H9966_00810</name>
</gene>
<organism evidence="2 3">
    <name type="scientific">Candidatus Prevotella avicola</name>
    <dbReference type="NCBI Taxonomy" id="2838738"/>
    <lineage>
        <taxon>Bacteria</taxon>
        <taxon>Pseudomonadati</taxon>
        <taxon>Bacteroidota</taxon>
        <taxon>Bacteroidia</taxon>
        <taxon>Bacteroidales</taxon>
        <taxon>Prevotellaceae</taxon>
        <taxon>Prevotella</taxon>
    </lineage>
</organism>
<keyword evidence="1" id="KW-1133">Transmembrane helix</keyword>
<reference evidence="2" key="1">
    <citation type="journal article" date="2021" name="PeerJ">
        <title>Extensive microbial diversity within the chicken gut microbiome revealed by metagenomics and culture.</title>
        <authorList>
            <person name="Gilroy R."/>
            <person name="Ravi A."/>
            <person name="Getino M."/>
            <person name="Pursley I."/>
            <person name="Horton D.L."/>
            <person name="Alikhan N.F."/>
            <person name="Baker D."/>
            <person name="Gharbi K."/>
            <person name="Hall N."/>
            <person name="Watson M."/>
            <person name="Adriaenssens E.M."/>
            <person name="Foster-Nyarko E."/>
            <person name="Jarju S."/>
            <person name="Secka A."/>
            <person name="Antonio M."/>
            <person name="Oren A."/>
            <person name="Chaudhuri R.R."/>
            <person name="La Ragione R."/>
            <person name="Hildebrand F."/>
            <person name="Pallen M.J."/>
        </authorList>
    </citation>
    <scope>NUCLEOTIDE SEQUENCE</scope>
    <source>
        <strain evidence="2">ChiHecec3B27-8219</strain>
    </source>
</reference>
<keyword evidence="1" id="KW-0812">Transmembrane</keyword>
<evidence type="ECO:0000313" key="3">
    <source>
        <dbReference type="Proteomes" id="UP000824055"/>
    </source>
</evidence>
<reference evidence="2" key="2">
    <citation type="submission" date="2021-04" db="EMBL/GenBank/DDBJ databases">
        <authorList>
            <person name="Gilroy R."/>
        </authorList>
    </citation>
    <scope>NUCLEOTIDE SEQUENCE</scope>
    <source>
        <strain evidence="2">ChiHecec3B27-8219</strain>
    </source>
</reference>
<evidence type="ECO:0000313" key="2">
    <source>
        <dbReference type="EMBL" id="HIZ68425.1"/>
    </source>
</evidence>
<comment type="caution">
    <text evidence="2">The sequence shown here is derived from an EMBL/GenBank/DDBJ whole genome shotgun (WGS) entry which is preliminary data.</text>
</comment>
<dbReference type="AlphaFoldDB" id="A0A9D2FXT8"/>
<evidence type="ECO:0000256" key="1">
    <source>
        <dbReference type="SAM" id="Phobius"/>
    </source>
</evidence>
<dbReference type="Pfam" id="PF07332">
    <property type="entry name" value="Phage_holin_3_6"/>
    <property type="match status" value="1"/>
</dbReference>
<accession>A0A9D2FXT8</accession>